<evidence type="ECO:0000313" key="1">
    <source>
        <dbReference type="EMBL" id="KRM35963.1"/>
    </source>
</evidence>
<dbReference type="Pfam" id="PF08282">
    <property type="entry name" value="Hydrolase_3"/>
    <property type="match status" value="1"/>
</dbReference>
<gene>
    <name evidence="1" type="ORF">FC83_GL000521</name>
</gene>
<dbReference type="SFLD" id="SFLDG01140">
    <property type="entry name" value="C2.B:_Phosphomannomutase_and_P"/>
    <property type="match status" value="1"/>
</dbReference>
<keyword evidence="2" id="KW-1185">Reference proteome</keyword>
<sequence>MILVNNLEVIMKKYKGVVFFDLDGTLLNEHKTIDPDVQAGLAQLKANGYLRVIASGRHETELREIRQEAGINSFIALNGSYIEYDGQAIYKAQIDKAVVKDVVAVAKELQETVAFFSGHHTGRLGTTEILKESFLYTKTPTPPLNPTFYEDYPVYMMLIFTKTNDKRYMYPFADQLTFYRNTPYSIDTVLKDTSKATGINRLLTAMNLTNVPTYAFGDGNNDLPMLGFVDHPIAMGNGLDTVKDRAEYVTETNERGGIVQGLKHFNLI</sequence>
<dbReference type="GO" id="GO:0016791">
    <property type="term" value="F:phosphatase activity"/>
    <property type="evidence" value="ECO:0007669"/>
    <property type="project" value="TreeGrafter"/>
</dbReference>
<dbReference type="SFLD" id="SFLDS00003">
    <property type="entry name" value="Haloacid_Dehalogenase"/>
    <property type="match status" value="1"/>
</dbReference>
<dbReference type="Proteomes" id="UP000051236">
    <property type="component" value="Unassembled WGS sequence"/>
</dbReference>
<dbReference type="InterPro" id="IPR023214">
    <property type="entry name" value="HAD_sf"/>
</dbReference>
<dbReference type="InterPro" id="IPR006379">
    <property type="entry name" value="HAD-SF_hydro_IIB"/>
</dbReference>
<dbReference type="PROSITE" id="PS01229">
    <property type="entry name" value="COF_2"/>
    <property type="match status" value="1"/>
</dbReference>
<dbReference type="PANTHER" id="PTHR10000:SF25">
    <property type="entry name" value="PHOSPHATASE YKRA-RELATED"/>
    <property type="match status" value="1"/>
</dbReference>
<evidence type="ECO:0008006" key="3">
    <source>
        <dbReference type="Google" id="ProtNLM"/>
    </source>
</evidence>
<dbReference type="GO" id="GO:0005829">
    <property type="term" value="C:cytosol"/>
    <property type="evidence" value="ECO:0007669"/>
    <property type="project" value="TreeGrafter"/>
</dbReference>
<dbReference type="Gene3D" id="3.30.1240.10">
    <property type="match status" value="1"/>
</dbReference>
<name>A0A0R1Y7B6_9LACO</name>
<dbReference type="InterPro" id="IPR036412">
    <property type="entry name" value="HAD-like_sf"/>
</dbReference>
<proteinExistence type="predicted"/>
<dbReference type="PANTHER" id="PTHR10000">
    <property type="entry name" value="PHOSPHOSERINE PHOSPHATASE"/>
    <property type="match status" value="1"/>
</dbReference>
<dbReference type="eggNOG" id="COG0561">
    <property type="taxonomic scope" value="Bacteria"/>
</dbReference>
<dbReference type="EMBL" id="AZGA01000009">
    <property type="protein sequence ID" value="KRM35963.1"/>
    <property type="molecule type" value="Genomic_DNA"/>
</dbReference>
<dbReference type="STRING" id="1423734.FC83_GL000521"/>
<protein>
    <recommendedName>
        <fullName evidence="3">Cof-like hydrolase</fullName>
    </recommendedName>
</protein>
<organism evidence="1 2">
    <name type="scientific">Agrilactobacillus composti DSM 18527 = JCM 14202</name>
    <dbReference type="NCBI Taxonomy" id="1423734"/>
    <lineage>
        <taxon>Bacteria</taxon>
        <taxon>Bacillati</taxon>
        <taxon>Bacillota</taxon>
        <taxon>Bacilli</taxon>
        <taxon>Lactobacillales</taxon>
        <taxon>Lactobacillaceae</taxon>
        <taxon>Agrilactobacillus</taxon>
    </lineage>
</organism>
<reference evidence="1 2" key="1">
    <citation type="journal article" date="2015" name="Genome Announc.">
        <title>Expanding the biotechnology potential of lactobacilli through comparative genomics of 213 strains and associated genera.</title>
        <authorList>
            <person name="Sun Z."/>
            <person name="Harris H.M."/>
            <person name="McCann A."/>
            <person name="Guo C."/>
            <person name="Argimon S."/>
            <person name="Zhang W."/>
            <person name="Yang X."/>
            <person name="Jeffery I.B."/>
            <person name="Cooney J.C."/>
            <person name="Kagawa T.F."/>
            <person name="Liu W."/>
            <person name="Song Y."/>
            <person name="Salvetti E."/>
            <person name="Wrobel A."/>
            <person name="Rasinkangas P."/>
            <person name="Parkhill J."/>
            <person name="Rea M.C."/>
            <person name="O'Sullivan O."/>
            <person name="Ritari J."/>
            <person name="Douillard F.P."/>
            <person name="Paul Ross R."/>
            <person name="Yang R."/>
            <person name="Briner A.E."/>
            <person name="Felis G.E."/>
            <person name="de Vos W.M."/>
            <person name="Barrangou R."/>
            <person name="Klaenhammer T.R."/>
            <person name="Caufield P.W."/>
            <person name="Cui Y."/>
            <person name="Zhang H."/>
            <person name="O'Toole P.W."/>
        </authorList>
    </citation>
    <scope>NUCLEOTIDE SEQUENCE [LARGE SCALE GENOMIC DNA]</scope>
    <source>
        <strain evidence="1 2">DSM 18527</strain>
    </source>
</reference>
<dbReference type="Gene3D" id="3.40.50.1000">
    <property type="entry name" value="HAD superfamily/HAD-like"/>
    <property type="match status" value="1"/>
</dbReference>
<dbReference type="NCBIfam" id="TIGR01484">
    <property type="entry name" value="HAD-SF-IIB"/>
    <property type="match status" value="1"/>
</dbReference>
<dbReference type="InterPro" id="IPR000150">
    <property type="entry name" value="Cof"/>
</dbReference>
<dbReference type="SUPFAM" id="SSF56784">
    <property type="entry name" value="HAD-like"/>
    <property type="match status" value="1"/>
</dbReference>
<comment type="caution">
    <text evidence="1">The sequence shown here is derived from an EMBL/GenBank/DDBJ whole genome shotgun (WGS) entry which is preliminary data.</text>
</comment>
<dbReference type="AlphaFoldDB" id="A0A0R1Y7B6"/>
<evidence type="ECO:0000313" key="2">
    <source>
        <dbReference type="Proteomes" id="UP000051236"/>
    </source>
</evidence>
<dbReference type="PATRIC" id="fig|1423734.3.peg.523"/>
<dbReference type="NCBIfam" id="TIGR00099">
    <property type="entry name" value="Cof-subfamily"/>
    <property type="match status" value="1"/>
</dbReference>
<dbReference type="PROSITE" id="PS01228">
    <property type="entry name" value="COF_1"/>
    <property type="match status" value="1"/>
</dbReference>
<accession>A0A0R1Y7B6</accession>
<dbReference type="GO" id="GO:0000287">
    <property type="term" value="F:magnesium ion binding"/>
    <property type="evidence" value="ECO:0007669"/>
    <property type="project" value="TreeGrafter"/>
</dbReference>